<reference evidence="1 2" key="1">
    <citation type="submission" date="2017-11" db="EMBL/GenBank/DDBJ databases">
        <title>De-novo sequencing of pomegranate (Punica granatum L.) genome.</title>
        <authorList>
            <person name="Akparov Z."/>
            <person name="Amiraslanov A."/>
            <person name="Hajiyeva S."/>
            <person name="Abbasov M."/>
            <person name="Kaur K."/>
            <person name="Hamwieh A."/>
            <person name="Solovyev V."/>
            <person name="Salamov A."/>
            <person name="Braich B."/>
            <person name="Kosarev P."/>
            <person name="Mahmoud A."/>
            <person name="Hajiyev E."/>
            <person name="Babayeva S."/>
            <person name="Izzatullayeva V."/>
            <person name="Mammadov A."/>
            <person name="Mammadov A."/>
            <person name="Sharifova S."/>
            <person name="Ojaghi J."/>
            <person name="Eynullazada K."/>
            <person name="Bayramov B."/>
            <person name="Abdulazimova A."/>
            <person name="Shahmuradov I."/>
        </authorList>
    </citation>
    <scope>NUCLEOTIDE SEQUENCE [LARGE SCALE GENOMIC DNA]</scope>
    <source>
        <strain evidence="2">cv. AG2017</strain>
        <tissue evidence="1">Leaf</tissue>
    </source>
</reference>
<evidence type="ECO:0000313" key="1">
    <source>
        <dbReference type="EMBL" id="PKI75821.1"/>
    </source>
</evidence>
<proteinExistence type="predicted"/>
<name>A0A2I0L531_PUNGR</name>
<dbReference type="AlphaFoldDB" id="A0A2I0L531"/>
<comment type="caution">
    <text evidence="1">The sequence shown here is derived from an EMBL/GenBank/DDBJ whole genome shotgun (WGS) entry which is preliminary data.</text>
</comment>
<dbReference type="EMBL" id="PGOL01000148">
    <property type="protein sequence ID" value="PKI75821.1"/>
    <property type="molecule type" value="Genomic_DNA"/>
</dbReference>
<organism evidence="1 2">
    <name type="scientific">Punica granatum</name>
    <name type="common">Pomegranate</name>
    <dbReference type="NCBI Taxonomy" id="22663"/>
    <lineage>
        <taxon>Eukaryota</taxon>
        <taxon>Viridiplantae</taxon>
        <taxon>Streptophyta</taxon>
        <taxon>Embryophyta</taxon>
        <taxon>Tracheophyta</taxon>
        <taxon>Spermatophyta</taxon>
        <taxon>Magnoliopsida</taxon>
        <taxon>eudicotyledons</taxon>
        <taxon>Gunneridae</taxon>
        <taxon>Pentapetalae</taxon>
        <taxon>rosids</taxon>
        <taxon>malvids</taxon>
        <taxon>Myrtales</taxon>
        <taxon>Lythraceae</taxon>
        <taxon>Punica</taxon>
    </lineage>
</organism>
<accession>A0A2I0L531</accession>
<sequence>MDIYGSASIVGFDVEFAISGGGTTAGGVAGGGGILTRWTTDTCMVGISRLPVHWSVVYGLECAIVRARMRATKSRGLGVSTFPGDG</sequence>
<dbReference type="Proteomes" id="UP000233551">
    <property type="component" value="Unassembled WGS sequence"/>
</dbReference>
<gene>
    <name evidence="1" type="ORF">CRG98_003736</name>
</gene>
<protein>
    <submittedName>
        <fullName evidence="1">Uncharacterized protein</fullName>
    </submittedName>
</protein>
<evidence type="ECO:0000313" key="2">
    <source>
        <dbReference type="Proteomes" id="UP000233551"/>
    </source>
</evidence>
<keyword evidence="2" id="KW-1185">Reference proteome</keyword>